<dbReference type="SMART" id="SM00448">
    <property type="entry name" value="REC"/>
    <property type="match status" value="1"/>
</dbReference>
<dbReference type="AlphaFoldDB" id="M3AAZ6"/>
<dbReference type="GO" id="GO:0003824">
    <property type="term" value="F:catalytic activity"/>
    <property type="evidence" value="ECO:0007669"/>
    <property type="project" value="UniProtKB-ARBA"/>
</dbReference>
<dbReference type="Pfam" id="PF13426">
    <property type="entry name" value="PAS_9"/>
    <property type="match status" value="1"/>
</dbReference>
<gene>
    <name evidence="7" type="ORF">H261_12141</name>
</gene>
<dbReference type="PATRIC" id="fig|1244869.3.peg.2449"/>
<dbReference type="InterPro" id="IPR000700">
    <property type="entry name" value="PAS-assoc_C"/>
</dbReference>
<dbReference type="SUPFAM" id="SSF141868">
    <property type="entry name" value="EAL domain-like"/>
    <property type="match status" value="1"/>
</dbReference>
<dbReference type="PANTHER" id="PTHR44757">
    <property type="entry name" value="DIGUANYLATE CYCLASE DGCP"/>
    <property type="match status" value="1"/>
</dbReference>
<dbReference type="CDD" id="cd00130">
    <property type="entry name" value="PAS"/>
    <property type="match status" value="2"/>
</dbReference>
<feature type="domain" description="PAC" evidence="4">
    <location>
        <begin position="339"/>
        <end position="391"/>
    </location>
</feature>
<dbReference type="PROSITE" id="PS50112">
    <property type="entry name" value="PAS"/>
    <property type="match status" value="2"/>
</dbReference>
<dbReference type="SMART" id="SM00091">
    <property type="entry name" value="PAS"/>
    <property type="match status" value="2"/>
</dbReference>
<dbReference type="SMART" id="SM00267">
    <property type="entry name" value="GGDEF"/>
    <property type="match status" value="1"/>
</dbReference>
<dbReference type="Proteomes" id="UP000011744">
    <property type="component" value="Unassembled WGS sequence"/>
</dbReference>
<dbReference type="CDD" id="cd00156">
    <property type="entry name" value="REC"/>
    <property type="match status" value="1"/>
</dbReference>
<evidence type="ECO:0000259" key="2">
    <source>
        <dbReference type="PROSITE" id="PS50110"/>
    </source>
</evidence>
<dbReference type="SUPFAM" id="SSF55073">
    <property type="entry name" value="Nucleotide cyclase"/>
    <property type="match status" value="1"/>
</dbReference>
<evidence type="ECO:0000259" key="4">
    <source>
        <dbReference type="PROSITE" id="PS50113"/>
    </source>
</evidence>
<evidence type="ECO:0000313" key="8">
    <source>
        <dbReference type="Proteomes" id="UP000011744"/>
    </source>
</evidence>
<keyword evidence="1" id="KW-0597">Phosphoprotein</keyword>
<dbReference type="PROSITE" id="PS50110">
    <property type="entry name" value="RESPONSE_REGULATORY"/>
    <property type="match status" value="1"/>
</dbReference>
<feature type="domain" description="EAL" evidence="5">
    <location>
        <begin position="565"/>
        <end position="819"/>
    </location>
</feature>
<dbReference type="EMBL" id="AONQ01000029">
    <property type="protein sequence ID" value="EME69664.1"/>
    <property type="molecule type" value="Genomic_DNA"/>
</dbReference>
<evidence type="ECO:0000313" key="7">
    <source>
        <dbReference type="EMBL" id="EME69664.1"/>
    </source>
</evidence>
<dbReference type="InterPro" id="IPR001610">
    <property type="entry name" value="PAC"/>
</dbReference>
<dbReference type="Pfam" id="PF00563">
    <property type="entry name" value="EAL"/>
    <property type="match status" value="1"/>
</dbReference>
<dbReference type="InterPro" id="IPR001633">
    <property type="entry name" value="EAL_dom"/>
</dbReference>
<feature type="domain" description="GGDEF" evidence="6">
    <location>
        <begin position="423"/>
        <end position="556"/>
    </location>
</feature>
<dbReference type="InterPro" id="IPR000160">
    <property type="entry name" value="GGDEF_dom"/>
</dbReference>
<dbReference type="PROSITE" id="PS50113">
    <property type="entry name" value="PAC"/>
    <property type="match status" value="2"/>
</dbReference>
<dbReference type="Pfam" id="PF00072">
    <property type="entry name" value="Response_reg"/>
    <property type="match status" value="1"/>
</dbReference>
<proteinExistence type="predicted"/>
<dbReference type="InterPro" id="IPR000014">
    <property type="entry name" value="PAS"/>
</dbReference>
<feature type="domain" description="PAS" evidence="3">
    <location>
        <begin position="266"/>
        <end position="312"/>
    </location>
</feature>
<dbReference type="NCBIfam" id="TIGR00254">
    <property type="entry name" value="GGDEF"/>
    <property type="match status" value="1"/>
</dbReference>
<protein>
    <submittedName>
        <fullName evidence="7">Uncharacterized protein</fullName>
    </submittedName>
</protein>
<dbReference type="Gene3D" id="3.20.20.450">
    <property type="entry name" value="EAL domain"/>
    <property type="match status" value="1"/>
</dbReference>
<dbReference type="CDD" id="cd01948">
    <property type="entry name" value="EAL"/>
    <property type="match status" value="1"/>
</dbReference>
<dbReference type="InterPro" id="IPR035919">
    <property type="entry name" value="EAL_sf"/>
</dbReference>
<keyword evidence="8" id="KW-1185">Reference proteome</keyword>
<dbReference type="RefSeq" id="WP_008617823.1">
    <property type="nucleotide sequence ID" value="NZ_AONQ01000029.1"/>
</dbReference>
<dbReference type="InterPro" id="IPR029787">
    <property type="entry name" value="Nucleotide_cyclase"/>
</dbReference>
<dbReference type="SUPFAM" id="SSF52172">
    <property type="entry name" value="CheY-like"/>
    <property type="match status" value="1"/>
</dbReference>
<dbReference type="SMART" id="SM00086">
    <property type="entry name" value="PAC"/>
    <property type="match status" value="2"/>
</dbReference>
<dbReference type="FunFam" id="3.30.70.270:FF:000001">
    <property type="entry name" value="Diguanylate cyclase domain protein"/>
    <property type="match status" value="1"/>
</dbReference>
<name>M3AAZ6_9PROT</name>
<comment type="caution">
    <text evidence="7">The sequence shown here is derived from an EMBL/GenBank/DDBJ whole genome shotgun (WGS) entry which is preliminary data.</text>
</comment>
<dbReference type="InterPro" id="IPR043128">
    <property type="entry name" value="Rev_trsase/Diguanyl_cyclase"/>
</dbReference>
<dbReference type="eggNOG" id="COG5001">
    <property type="taxonomic scope" value="Bacteria"/>
</dbReference>
<dbReference type="PANTHER" id="PTHR44757:SF2">
    <property type="entry name" value="BIOFILM ARCHITECTURE MAINTENANCE PROTEIN MBAA"/>
    <property type="match status" value="1"/>
</dbReference>
<dbReference type="Gene3D" id="3.30.450.20">
    <property type="entry name" value="PAS domain"/>
    <property type="match status" value="2"/>
</dbReference>
<dbReference type="InterPro" id="IPR052155">
    <property type="entry name" value="Biofilm_reg_signaling"/>
</dbReference>
<sequence length="830" mass="91642">MSGSHPTPSSLTVLVIEDNPGDARLVELYLLEDPARPFKVVKAVRLSEGLAALQAQPIDVVLLDLSLPDSFGMESLARLRAASPSVPVVVLTGTSDEGLALEALRQGAQDYLVKGQGDGELVRRAIRYAIGRSAADAALRTSESRFRALFDNAGTGVILSDAGGSYIHCNPAFCTMVGYSDAELQTMTYRDITHPDDVDAHRQMRDEMMAGRIDSYELTKRYLRPDGAVVWARLTVTAMREGADSDLRFTVAVVEDVTERKRLEDHMRLAATVFESTGEGLFVTDEKRRIIHVNPAFTELTGYPADEVIGRTPKFLASGRHTPEFYDVIFKALGETGKWQGEIWNRRKTGEMFAEWLNISIVRNERGELTNYVAVFSDITSRKQDEERLSYQANHDPLTRLPNRTLFQERLSRALTRAHRNQSIVALLFIDLDFFKQVNDTLGHLAGDILLQQVAERLSSCVRQGDTVARLAGDEFTVILEDITEPRDGAVVAHKILSLMAEPFDLQGHEARISSSIGVALYPSDGGDAQTLIKLADAAMYRAKHQGRNACRFHSETVNAQAFERLALEGALRHAVERREFLLHYQPIFDSRSGKVVAVEALLRWRHPEFGMIMPNHFLPLAEETGLIVPVGRFVLEEACRQAKSWLDAGHAGLRVGINLSNRQLRAPELIEDIAAALESSALPPGALELDVPESAILDKGQDVDAIFTQFKTLGVRMAIDAFGSGYSSFAFLRKLPSNTLKIDQSFVRDAASGAEESEIVTAIVAVARGLHLSVVAPGIETQEQLDHLVKYDCDMVQGFLFAHPMPAEELTEFLHGGKRPASLPVRQPA</sequence>
<dbReference type="Gene3D" id="3.30.70.270">
    <property type="match status" value="1"/>
</dbReference>
<organism evidence="7 8">
    <name type="scientific">Paramagnetospirillum caucaseum</name>
    <dbReference type="NCBI Taxonomy" id="1244869"/>
    <lineage>
        <taxon>Bacteria</taxon>
        <taxon>Pseudomonadati</taxon>
        <taxon>Pseudomonadota</taxon>
        <taxon>Alphaproteobacteria</taxon>
        <taxon>Rhodospirillales</taxon>
        <taxon>Magnetospirillaceae</taxon>
        <taxon>Paramagnetospirillum</taxon>
    </lineage>
</organism>
<dbReference type="OrthoDB" id="7251575at2"/>
<dbReference type="STRING" id="1244869.H261_12141"/>
<dbReference type="NCBIfam" id="TIGR00229">
    <property type="entry name" value="sensory_box"/>
    <property type="match status" value="2"/>
</dbReference>
<dbReference type="PROSITE" id="PS50887">
    <property type="entry name" value="GGDEF"/>
    <property type="match status" value="1"/>
</dbReference>
<feature type="domain" description="Response regulatory" evidence="2">
    <location>
        <begin position="12"/>
        <end position="129"/>
    </location>
</feature>
<dbReference type="Gene3D" id="3.40.50.2300">
    <property type="match status" value="1"/>
</dbReference>
<evidence type="ECO:0000259" key="5">
    <source>
        <dbReference type="PROSITE" id="PS50883"/>
    </source>
</evidence>
<dbReference type="Pfam" id="PF08447">
    <property type="entry name" value="PAS_3"/>
    <property type="match status" value="1"/>
</dbReference>
<dbReference type="Pfam" id="PF00990">
    <property type="entry name" value="GGDEF"/>
    <property type="match status" value="1"/>
</dbReference>
<reference evidence="7 8" key="1">
    <citation type="journal article" date="2014" name="Genome Announc.">
        <title>Draft Genome Sequence of Magnetospirillum sp. Strain SO-1, a Freshwater Magnetotactic Bacterium Isolated from the Ol'khovka River, Russia.</title>
        <authorList>
            <person name="Grouzdev D.S."/>
            <person name="Dziuba M.V."/>
            <person name="Sukhacheva M.S."/>
            <person name="Mardanov A.V."/>
            <person name="Beletskiy A.V."/>
            <person name="Kuznetsov B.B."/>
            <person name="Skryabin K.G."/>
        </authorList>
    </citation>
    <scope>NUCLEOTIDE SEQUENCE [LARGE SCALE GENOMIC DNA]</scope>
    <source>
        <strain evidence="7 8">SO-1</strain>
    </source>
</reference>
<dbReference type="InterPro" id="IPR001789">
    <property type="entry name" value="Sig_transdc_resp-reg_receiver"/>
</dbReference>
<dbReference type="SUPFAM" id="SSF55785">
    <property type="entry name" value="PYP-like sensor domain (PAS domain)"/>
    <property type="match status" value="2"/>
</dbReference>
<feature type="modified residue" description="4-aspartylphosphate" evidence="1">
    <location>
        <position position="64"/>
    </location>
</feature>
<dbReference type="InterPro" id="IPR011006">
    <property type="entry name" value="CheY-like_superfamily"/>
</dbReference>
<dbReference type="GO" id="GO:0000160">
    <property type="term" value="P:phosphorelay signal transduction system"/>
    <property type="evidence" value="ECO:0007669"/>
    <property type="project" value="InterPro"/>
</dbReference>
<evidence type="ECO:0000256" key="1">
    <source>
        <dbReference type="PROSITE-ProRule" id="PRU00169"/>
    </source>
</evidence>
<feature type="domain" description="PAS" evidence="3">
    <location>
        <begin position="142"/>
        <end position="212"/>
    </location>
</feature>
<evidence type="ECO:0000259" key="6">
    <source>
        <dbReference type="PROSITE" id="PS50887"/>
    </source>
</evidence>
<dbReference type="InterPro" id="IPR013655">
    <property type="entry name" value="PAS_fold_3"/>
</dbReference>
<accession>M3AAZ6</accession>
<dbReference type="PROSITE" id="PS50883">
    <property type="entry name" value="EAL"/>
    <property type="match status" value="1"/>
</dbReference>
<dbReference type="SMART" id="SM00052">
    <property type="entry name" value="EAL"/>
    <property type="match status" value="1"/>
</dbReference>
<dbReference type="InterPro" id="IPR035965">
    <property type="entry name" value="PAS-like_dom_sf"/>
</dbReference>
<evidence type="ECO:0000259" key="3">
    <source>
        <dbReference type="PROSITE" id="PS50112"/>
    </source>
</evidence>
<dbReference type="CDD" id="cd01949">
    <property type="entry name" value="GGDEF"/>
    <property type="match status" value="1"/>
</dbReference>
<feature type="domain" description="PAC" evidence="4">
    <location>
        <begin position="216"/>
        <end position="269"/>
    </location>
</feature>